<dbReference type="EMBL" id="JACBZF010000001">
    <property type="protein sequence ID" value="NYH93895.1"/>
    <property type="molecule type" value="Genomic_DNA"/>
</dbReference>
<dbReference type="Proteomes" id="UP000522081">
    <property type="component" value="Unassembled WGS sequence"/>
</dbReference>
<protein>
    <submittedName>
        <fullName evidence="2">Uncharacterized protein</fullName>
    </submittedName>
</protein>
<evidence type="ECO:0000256" key="1">
    <source>
        <dbReference type="SAM" id="MobiDB-lite"/>
    </source>
</evidence>
<sequence length="161" mass="17359">MSDYIPPDFGSVPFGSIEQAECAPQVTPNFNGVVIRVPEQIHIEDGEAVILPICGYYQLPTAVVLDGERMAVHVRSISRPDVPPMSGPVVLQDGDNEPLAPPPEPPPMKRSNLAGRVSDAYFYVDAQKMVSRQLPPGIYDVCVTYAGQQSNVARVEVTGPG</sequence>
<evidence type="ECO:0000313" key="2">
    <source>
        <dbReference type="EMBL" id="NYH93895.1"/>
    </source>
</evidence>
<organism evidence="2 3">
    <name type="scientific">Novosphingobium marinum</name>
    <dbReference type="NCBI Taxonomy" id="1514948"/>
    <lineage>
        <taxon>Bacteria</taxon>
        <taxon>Pseudomonadati</taxon>
        <taxon>Pseudomonadota</taxon>
        <taxon>Alphaproteobacteria</taxon>
        <taxon>Sphingomonadales</taxon>
        <taxon>Sphingomonadaceae</taxon>
        <taxon>Novosphingobium</taxon>
    </lineage>
</organism>
<gene>
    <name evidence="2" type="ORF">FHS75_000200</name>
</gene>
<dbReference type="AlphaFoldDB" id="A0A7Y9XSU3"/>
<dbReference type="RefSeq" id="WP_179405860.1">
    <property type="nucleotide sequence ID" value="NZ_BMGF01000001.1"/>
</dbReference>
<feature type="compositionally biased region" description="Pro residues" evidence="1">
    <location>
        <begin position="99"/>
        <end position="108"/>
    </location>
</feature>
<accession>A0A7Y9XSU3</accession>
<comment type="caution">
    <text evidence="2">The sequence shown here is derived from an EMBL/GenBank/DDBJ whole genome shotgun (WGS) entry which is preliminary data.</text>
</comment>
<reference evidence="2 3" key="1">
    <citation type="submission" date="2020-07" db="EMBL/GenBank/DDBJ databases">
        <title>Genomic Encyclopedia of Type Strains, Phase IV (KMG-IV): sequencing the most valuable type-strain genomes for metagenomic binning, comparative biology and taxonomic classification.</title>
        <authorList>
            <person name="Goeker M."/>
        </authorList>
    </citation>
    <scope>NUCLEOTIDE SEQUENCE [LARGE SCALE GENOMIC DNA]</scope>
    <source>
        <strain evidence="2 3">DSM 29043</strain>
    </source>
</reference>
<proteinExistence type="predicted"/>
<keyword evidence="3" id="KW-1185">Reference proteome</keyword>
<feature type="region of interest" description="Disordered" evidence="1">
    <location>
        <begin position="83"/>
        <end position="111"/>
    </location>
</feature>
<name>A0A7Y9XSU3_9SPHN</name>
<evidence type="ECO:0000313" key="3">
    <source>
        <dbReference type="Proteomes" id="UP000522081"/>
    </source>
</evidence>